<dbReference type="CDD" id="cd16917">
    <property type="entry name" value="HATPase_UhpB-NarQ-NarX-like"/>
    <property type="match status" value="1"/>
</dbReference>
<protein>
    <recommendedName>
        <fullName evidence="5">Histidine kinase/HSP90-like ATPase domain-containing protein</fullName>
    </recommendedName>
</protein>
<evidence type="ECO:0000259" key="5">
    <source>
        <dbReference type="Pfam" id="PF02518"/>
    </source>
</evidence>
<gene>
    <name evidence="6" type="ORF">Ssi02_02890</name>
</gene>
<proteinExistence type="predicted"/>
<evidence type="ECO:0000313" key="7">
    <source>
        <dbReference type="Proteomes" id="UP000606172"/>
    </source>
</evidence>
<comment type="caution">
    <text evidence="6">The sequence shown here is derived from an EMBL/GenBank/DDBJ whole genome shotgun (WGS) entry which is preliminary data.</text>
</comment>
<keyword evidence="4" id="KW-0472">Membrane</keyword>
<reference evidence="6" key="1">
    <citation type="submission" date="2021-01" db="EMBL/GenBank/DDBJ databases">
        <title>Whole genome shotgun sequence of Sinosporangium siamense NBRC 109515.</title>
        <authorList>
            <person name="Komaki H."/>
            <person name="Tamura T."/>
        </authorList>
    </citation>
    <scope>NUCLEOTIDE SEQUENCE</scope>
    <source>
        <strain evidence="6">NBRC 109515</strain>
    </source>
</reference>
<dbReference type="InterPro" id="IPR003594">
    <property type="entry name" value="HATPase_dom"/>
</dbReference>
<keyword evidence="4" id="KW-1133">Transmembrane helix</keyword>
<feature type="transmembrane region" description="Helical" evidence="4">
    <location>
        <begin position="35"/>
        <end position="53"/>
    </location>
</feature>
<feature type="transmembrane region" description="Helical" evidence="4">
    <location>
        <begin position="59"/>
        <end position="80"/>
    </location>
</feature>
<feature type="transmembrane region" description="Helical" evidence="4">
    <location>
        <begin position="141"/>
        <end position="159"/>
    </location>
</feature>
<accession>A0A919R9Z1</accession>
<dbReference type="GO" id="GO:0000160">
    <property type="term" value="P:phosphorelay signal transduction system"/>
    <property type="evidence" value="ECO:0007669"/>
    <property type="project" value="UniProtKB-KW"/>
</dbReference>
<dbReference type="Proteomes" id="UP000606172">
    <property type="component" value="Unassembled WGS sequence"/>
</dbReference>
<dbReference type="InterPro" id="IPR050482">
    <property type="entry name" value="Sensor_HK_TwoCompSys"/>
</dbReference>
<feature type="transmembrane region" description="Helical" evidence="4">
    <location>
        <begin position="165"/>
        <end position="183"/>
    </location>
</feature>
<dbReference type="SUPFAM" id="SSF55874">
    <property type="entry name" value="ATPase domain of HSP90 chaperone/DNA topoisomerase II/histidine kinase"/>
    <property type="match status" value="1"/>
</dbReference>
<feature type="domain" description="Histidine kinase/HSP90-like ATPase" evidence="5">
    <location>
        <begin position="297"/>
        <end position="380"/>
    </location>
</feature>
<evidence type="ECO:0000313" key="6">
    <source>
        <dbReference type="EMBL" id="GII90058.1"/>
    </source>
</evidence>
<dbReference type="Gene3D" id="3.30.565.10">
    <property type="entry name" value="Histidine kinase-like ATPase, C-terminal domain"/>
    <property type="match status" value="1"/>
</dbReference>
<keyword evidence="3" id="KW-0902">Two-component regulatory system</keyword>
<evidence type="ECO:0000256" key="2">
    <source>
        <dbReference type="ARBA" id="ARBA00022777"/>
    </source>
</evidence>
<dbReference type="RefSeq" id="WP_380659353.1">
    <property type="nucleotide sequence ID" value="NZ_JBHLZQ010000006.1"/>
</dbReference>
<organism evidence="6 7">
    <name type="scientific">Sinosporangium siamense</name>
    <dbReference type="NCBI Taxonomy" id="1367973"/>
    <lineage>
        <taxon>Bacteria</taxon>
        <taxon>Bacillati</taxon>
        <taxon>Actinomycetota</taxon>
        <taxon>Actinomycetes</taxon>
        <taxon>Streptosporangiales</taxon>
        <taxon>Streptosporangiaceae</taxon>
        <taxon>Sinosporangium</taxon>
    </lineage>
</organism>
<dbReference type="GO" id="GO:0016301">
    <property type="term" value="F:kinase activity"/>
    <property type="evidence" value="ECO:0007669"/>
    <property type="project" value="UniProtKB-KW"/>
</dbReference>
<dbReference type="InterPro" id="IPR036890">
    <property type="entry name" value="HATPase_C_sf"/>
</dbReference>
<dbReference type="PANTHER" id="PTHR24421">
    <property type="entry name" value="NITRATE/NITRITE SENSOR PROTEIN NARX-RELATED"/>
    <property type="match status" value="1"/>
</dbReference>
<keyword evidence="7" id="KW-1185">Reference proteome</keyword>
<keyword evidence="4" id="KW-0812">Transmembrane</keyword>
<name>A0A919R9Z1_9ACTN</name>
<sequence length="391" mass="41817">MARWSFSSSRLGNDPEVGPGGVVAATQLRMVRMIAFVRAGTAGFVYVPLISWNRLDRPWLALALAIAATVHSAWFVWWALRVKTPDDPVLVWTDVAVAIVFMLVGSRAAPEFARNLLMTPLVPYSLVTSAVLGFGLRWGRAPAFAVLGLMVTWVVSLLPDIGQKLGSDLLGFVMWYVIGALIGREMLNLAHRADDASARAEESQRLLAQRAIHDDLLPVIERVAQGGDLGEPLSKAARRAAFLGRAYLGDRRKGGVPAFEGRISDIVDNAVNLGSLVEHELRVAADPPPRIAEACAAAVAEALNNVRRHAGEGVIARLYVESGPDWVLATVWDDGRGFDPKKVAPGLGFTGAYAAVRALGGECTIAAYPGEGTKVTVHWEAAEDGEAGADA</sequence>
<dbReference type="Pfam" id="PF02518">
    <property type="entry name" value="HATPase_c"/>
    <property type="match status" value="1"/>
</dbReference>
<evidence type="ECO:0000256" key="3">
    <source>
        <dbReference type="ARBA" id="ARBA00023012"/>
    </source>
</evidence>
<feature type="transmembrane region" description="Helical" evidence="4">
    <location>
        <begin position="115"/>
        <end position="134"/>
    </location>
</feature>
<evidence type="ECO:0000256" key="4">
    <source>
        <dbReference type="SAM" id="Phobius"/>
    </source>
</evidence>
<keyword evidence="2" id="KW-0418">Kinase</keyword>
<dbReference type="AlphaFoldDB" id="A0A919R9Z1"/>
<dbReference type="EMBL" id="BOOW01000004">
    <property type="protein sequence ID" value="GII90058.1"/>
    <property type="molecule type" value="Genomic_DNA"/>
</dbReference>
<keyword evidence="1" id="KW-0808">Transferase</keyword>
<feature type="transmembrane region" description="Helical" evidence="4">
    <location>
        <begin position="89"/>
        <end position="109"/>
    </location>
</feature>
<evidence type="ECO:0000256" key="1">
    <source>
        <dbReference type="ARBA" id="ARBA00022679"/>
    </source>
</evidence>